<dbReference type="Pfam" id="PF03235">
    <property type="entry name" value="GmrSD_N"/>
    <property type="match status" value="1"/>
</dbReference>
<dbReference type="InterPro" id="IPR007421">
    <property type="entry name" value="Schlafen_AlbA_2_dom"/>
</dbReference>
<dbReference type="AlphaFoldDB" id="A0A0P1G983"/>
<keyword evidence="5" id="KW-1185">Reference proteome</keyword>
<sequence>MNNQPKPDSKTYDDLISDVKKGIIKVPKFQRDFVWDLKATAKLLDSILKGYPIGTFILWETDQRINDIKNIGGFDLPETPIGRNVQYVLDGQQRITSLFAAYLGAQIRKPTEKKVTDYKDIVVNLEENLEEKEKDIVTVKDETEVFIPLHDVLNFDYQMGNELEQRGFEKPQINQISSYSSAFKTYAFSTVTLRQNDIESAIEVFTRINTGGKVLTLFEIMSAKTYDEAADFDMQARWEKFQKKLNDSKYENISPSVLLQILSLVISESKECKRKTILGLDKADIIARWDDVISAIEKTIDHFRTVLRIPVSQILPYDTLIVPFAYFFLKTGKSPSGQQRKYLEELFWRSSLSLRYSSATESKLAADIKKVDLIIAGQRPAYPEFKLFINSAQDLRETDFSTGNAICKSILCILAYHEPKDFDTNGKVLLDNSYLKIASSKNYHHFFPRAFVRKHGSDAETPYANSIVNITLVSAELNKKRIGAKAPSVYLADFADENSELKHALSSHLIELDDASVVQDDFTAFLKRRSEVLYAEILKRIEPSEAPAQIDPIHEMILEGEGQLVEFKSTLRYDMRTGEVNKKLEHVVAKTVAAFMNSDGGSLFIGVDDHGNAIGLELDCGTLSKKDRDGFQLHIANIFDKFLGKDVMKLWKLNWPTYDDKQICHVEVTRANKPVYVISEGKEEFFVRKEGSSQPLSRAEEHEWNKGRF</sequence>
<dbReference type="Gene3D" id="3.30.950.30">
    <property type="entry name" value="Schlafen, AAA domain"/>
    <property type="match status" value="1"/>
</dbReference>
<dbReference type="Pfam" id="PF04326">
    <property type="entry name" value="SLFN_AlbA_2"/>
    <property type="match status" value="1"/>
</dbReference>
<keyword evidence="1" id="KW-0175">Coiled coil</keyword>
<feature type="domain" description="GmrSD restriction endonucleases N-terminal" evidence="2">
    <location>
        <begin position="14"/>
        <end position="224"/>
    </location>
</feature>
<protein>
    <recommendedName>
        <fullName evidence="6">Divergent AAA domain protein</fullName>
    </recommendedName>
</protein>
<organism evidence="4 5">
    <name type="scientific">Tritonibacter multivorans</name>
    <dbReference type="NCBI Taxonomy" id="928856"/>
    <lineage>
        <taxon>Bacteria</taxon>
        <taxon>Pseudomonadati</taxon>
        <taxon>Pseudomonadota</taxon>
        <taxon>Alphaproteobacteria</taxon>
        <taxon>Rhodobacterales</taxon>
        <taxon>Paracoccaceae</taxon>
        <taxon>Tritonibacter</taxon>
    </lineage>
</organism>
<evidence type="ECO:0000313" key="4">
    <source>
        <dbReference type="EMBL" id="CUH78051.1"/>
    </source>
</evidence>
<proteinExistence type="predicted"/>
<evidence type="ECO:0000259" key="2">
    <source>
        <dbReference type="Pfam" id="PF03235"/>
    </source>
</evidence>
<accession>A0A0P1G983</accession>
<feature type="coiled-coil region" evidence="1">
    <location>
        <begin position="115"/>
        <end position="142"/>
    </location>
</feature>
<gene>
    <name evidence="4" type="ORF">TRM7557_01702</name>
</gene>
<evidence type="ECO:0008006" key="6">
    <source>
        <dbReference type="Google" id="ProtNLM"/>
    </source>
</evidence>
<evidence type="ECO:0000259" key="3">
    <source>
        <dbReference type="Pfam" id="PF04326"/>
    </source>
</evidence>
<feature type="domain" description="Schlafen AlbA-2" evidence="3">
    <location>
        <begin position="561"/>
        <end position="696"/>
    </location>
</feature>
<dbReference type="EMBL" id="CYSD01000024">
    <property type="protein sequence ID" value="CUH78051.1"/>
    <property type="molecule type" value="Genomic_DNA"/>
</dbReference>
<dbReference type="PANTHER" id="PTHR37292">
    <property type="entry name" value="VNG6097C"/>
    <property type="match status" value="1"/>
</dbReference>
<dbReference type="PANTHER" id="PTHR37292:SF2">
    <property type="entry name" value="DUF262 DOMAIN-CONTAINING PROTEIN"/>
    <property type="match status" value="1"/>
</dbReference>
<evidence type="ECO:0000256" key="1">
    <source>
        <dbReference type="SAM" id="Coils"/>
    </source>
</evidence>
<dbReference type="Proteomes" id="UP000052022">
    <property type="component" value="Unassembled WGS sequence"/>
</dbReference>
<reference evidence="4 5" key="1">
    <citation type="submission" date="2015-09" db="EMBL/GenBank/DDBJ databases">
        <authorList>
            <consortium name="Swine Surveillance"/>
        </authorList>
    </citation>
    <scope>NUCLEOTIDE SEQUENCE [LARGE SCALE GENOMIC DNA]</scope>
    <source>
        <strain evidence="4 5">CECT 7557</strain>
    </source>
</reference>
<dbReference type="InterPro" id="IPR038461">
    <property type="entry name" value="Schlafen_AlbA_2_dom_sf"/>
</dbReference>
<evidence type="ECO:0000313" key="5">
    <source>
        <dbReference type="Proteomes" id="UP000052022"/>
    </source>
</evidence>
<dbReference type="STRING" id="928856.SAMN04488049_10623"/>
<dbReference type="OrthoDB" id="9798761at2"/>
<name>A0A0P1G983_9RHOB</name>
<dbReference type="RefSeq" id="WP_058289789.1">
    <property type="nucleotide sequence ID" value="NZ_CYSD01000024.1"/>
</dbReference>
<dbReference type="InterPro" id="IPR004919">
    <property type="entry name" value="GmrSD_N"/>
</dbReference>